<comment type="caution">
    <text evidence="2">The sequence shown here is derived from an EMBL/GenBank/DDBJ whole genome shotgun (WGS) entry which is preliminary data.</text>
</comment>
<dbReference type="PANTHER" id="PTHR42783">
    <property type="entry name" value="GLUTAMATE SYNTHASE [NADPH] SMALL CHAIN"/>
    <property type="match status" value="1"/>
</dbReference>
<dbReference type="InterPro" id="IPR023753">
    <property type="entry name" value="FAD/NAD-binding_dom"/>
</dbReference>
<gene>
    <name evidence="2" type="ORF">S01H1_45067</name>
</gene>
<dbReference type="Gene3D" id="3.50.50.60">
    <property type="entry name" value="FAD/NAD(P)-binding domain"/>
    <property type="match status" value="2"/>
</dbReference>
<dbReference type="InterPro" id="IPR036188">
    <property type="entry name" value="FAD/NAD-bd_sf"/>
</dbReference>
<reference evidence="2" key="1">
    <citation type="journal article" date="2014" name="Front. Microbiol.">
        <title>High frequency of phylogenetically diverse reductive dehalogenase-homologous genes in deep subseafloor sedimentary metagenomes.</title>
        <authorList>
            <person name="Kawai M."/>
            <person name="Futagami T."/>
            <person name="Toyoda A."/>
            <person name="Takaki Y."/>
            <person name="Nishi S."/>
            <person name="Hori S."/>
            <person name="Arai W."/>
            <person name="Tsubouchi T."/>
            <person name="Morono Y."/>
            <person name="Uchiyama I."/>
            <person name="Ito T."/>
            <person name="Fujiyama A."/>
            <person name="Inagaki F."/>
            <person name="Takami H."/>
        </authorList>
    </citation>
    <scope>NUCLEOTIDE SEQUENCE</scope>
    <source>
        <strain evidence="2">Expedition CK06-06</strain>
    </source>
</reference>
<dbReference type="AlphaFoldDB" id="X0UGN2"/>
<feature type="domain" description="FAD/NAD(P)-binding" evidence="1">
    <location>
        <begin position="91"/>
        <end position="262"/>
    </location>
</feature>
<dbReference type="Pfam" id="PF07992">
    <property type="entry name" value="Pyr_redox_2"/>
    <property type="match status" value="1"/>
</dbReference>
<accession>X0UGN2</accession>
<dbReference type="PANTHER" id="PTHR42783:SF3">
    <property type="entry name" value="GLUTAMATE SYNTHASE [NADPH] SMALL CHAIN-RELATED"/>
    <property type="match status" value="1"/>
</dbReference>
<feature type="non-terminal residue" evidence="2">
    <location>
        <position position="264"/>
    </location>
</feature>
<feature type="non-terminal residue" evidence="2">
    <location>
        <position position="1"/>
    </location>
</feature>
<dbReference type="PRINTS" id="PR00368">
    <property type="entry name" value="FADPNR"/>
</dbReference>
<protein>
    <recommendedName>
        <fullName evidence="1">FAD/NAD(P)-binding domain-containing protein</fullName>
    </recommendedName>
</protein>
<evidence type="ECO:0000259" key="1">
    <source>
        <dbReference type="Pfam" id="PF07992"/>
    </source>
</evidence>
<dbReference type="EMBL" id="BARS01028774">
    <property type="protein sequence ID" value="GAF99542.1"/>
    <property type="molecule type" value="Genomic_DNA"/>
</dbReference>
<dbReference type="SUPFAM" id="SSF51905">
    <property type="entry name" value="FAD/NAD(P)-binding domain"/>
    <property type="match status" value="2"/>
</dbReference>
<proteinExistence type="predicted"/>
<sequence>PTRIIGDGGKVVALECDEMELGTPDESGRRRPVPVEGSSFQLPADIVIPAVSQEGGDVQSLMQSVTTVQVTETGMVPISGTELRGVRGFTDLLRAASIGEPVDLGERVIIIGGGNVAVDVARTIIRLGIKDVKLACLESYDEMPAFPEEVVAAAEEGITLLNGASPKRIVGKDGHVTAVEFRECLSVFDAEGRFSPVVKPDSEEMYPADTVVVAIGQTVDWDLFKGADGILETKGGFISADRETMVTNVKRVFAGGDVVTGPDV</sequence>
<name>X0UGN2_9ZZZZ</name>
<organism evidence="2">
    <name type="scientific">marine sediment metagenome</name>
    <dbReference type="NCBI Taxonomy" id="412755"/>
    <lineage>
        <taxon>unclassified sequences</taxon>
        <taxon>metagenomes</taxon>
        <taxon>ecological metagenomes</taxon>
    </lineage>
</organism>
<dbReference type="GO" id="GO:0016491">
    <property type="term" value="F:oxidoreductase activity"/>
    <property type="evidence" value="ECO:0007669"/>
    <property type="project" value="InterPro"/>
</dbReference>
<evidence type="ECO:0000313" key="2">
    <source>
        <dbReference type="EMBL" id="GAF99542.1"/>
    </source>
</evidence>